<name>A0A559IW52_9BACL</name>
<dbReference type="EMBL" id="VNJK01000001">
    <property type="protein sequence ID" value="TVX91865.1"/>
    <property type="molecule type" value="Genomic_DNA"/>
</dbReference>
<organism evidence="1 2">
    <name type="scientific">Paenibacillus agilis</name>
    <dbReference type="NCBI Taxonomy" id="3020863"/>
    <lineage>
        <taxon>Bacteria</taxon>
        <taxon>Bacillati</taxon>
        <taxon>Bacillota</taxon>
        <taxon>Bacilli</taxon>
        <taxon>Bacillales</taxon>
        <taxon>Paenibacillaceae</taxon>
        <taxon>Paenibacillus</taxon>
    </lineage>
</organism>
<reference evidence="1 2" key="1">
    <citation type="submission" date="2019-07" db="EMBL/GenBank/DDBJ databases">
        <authorList>
            <person name="Kim J."/>
        </authorList>
    </citation>
    <scope>NUCLEOTIDE SEQUENCE [LARGE SCALE GENOMIC DNA]</scope>
    <source>
        <strain evidence="1 2">N4</strain>
    </source>
</reference>
<comment type="caution">
    <text evidence="1">The sequence shown here is derived from an EMBL/GenBank/DDBJ whole genome shotgun (WGS) entry which is preliminary data.</text>
</comment>
<evidence type="ECO:0000313" key="2">
    <source>
        <dbReference type="Proteomes" id="UP000318102"/>
    </source>
</evidence>
<accession>A0A559IW52</accession>
<dbReference type="Proteomes" id="UP000318102">
    <property type="component" value="Unassembled WGS sequence"/>
</dbReference>
<keyword evidence="2" id="KW-1185">Reference proteome</keyword>
<sequence length="175" mass="19801">MSHELTVAEALSVRAAISRKIEELRIERSNNTTVYVDKNETPEYPSRSIDVMTAELNGVLKDYRKLDVLIAQANLANTIAWDGGEITILEAIELAKQTRQEMSAYSYLGQQKKRERLRGGGTGEAAALYQYALYEPEVYHQLTQKRTREVTKLSALIERANHTNMIAFDASKYMA</sequence>
<gene>
    <name evidence="1" type="ORF">FPZ44_01580</name>
</gene>
<dbReference type="RefSeq" id="WP_144986777.1">
    <property type="nucleotide sequence ID" value="NZ_VNJK01000001.1"/>
</dbReference>
<dbReference type="Gene3D" id="6.10.320.10">
    <property type="match status" value="1"/>
</dbReference>
<dbReference type="AlphaFoldDB" id="A0A559IW52"/>
<proteinExistence type="predicted"/>
<protein>
    <submittedName>
        <fullName evidence="1">Uncharacterized protein</fullName>
    </submittedName>
</protein>
<evidence type="ECO:0000313" key="1">
    <source>
        <dbReference type="EMBL" id="TVX91865.1"/>
    </source>
</evidence>
<dbReference type="OrthoDB" id="2352801at2"/>